<evidence type="ECO:0000256" key="3">
    <source>
        <dbReference type="ARBA" id="ARBA00023002"/>
    </source>
</evidence>
<dbReference type="Pfam" id="PF00296">
    <property type="entry name" value="Bac_luciferase"/>
    <property type="match status" value="1"/>
</dbReference>
<organism evidence="6 7">
    <name type="scientific">Nonomuraea soli</name>
    <dbReference type="NCBI Taxonomy" id="1032476"/>
    <lineage>
        <taxon>Bacteria</taxon>
        <taxon>Bacillati</taxon>
        <taxon>Actinomycetota</taxon>
        <taxon>Actinomycetes</taxon>
        <taxon>Streptosporangiales</taxon>
        <taxon>Streptosporangiaceae</taxon>
        <taxon>Nonomuraea</taxon>
    </lineage>
</organism>
<dbReference type="InterPro" id="IPR011251">
    <property type="entry name" value="Luciferase-like_dom"/>
</dbReference>
<dbReference type="PANTHER" id="PTHR42847">
    <property type="entry name" value="ALKANESULFONATE MONOOXYGENASE"/>
    <property type="match status" value="1"/>
</dbReference>
<dbReference type="NCBIfam" id="TIGR03619">
    <property type="entry name" value="F420_Rv2161c"/>
    <property type="match status" value="1"/>
</dbReference>
<keyword evidence="2" id="KW-0288">FMN</keyword>
<proteinExistence type="predicted"/>
<dbReference type="EMBL" id="JACDUR010000002">
    <property type="protein sequence ID" value="MBA2890444.1"/>
    <property type="molecule type" value="Genomic_DNA"/>
</dbReference>
<evidence type="ECO:0000313" key="7">
    <source>
        <dbReference type="Proteomes" id="UP000530928"/>
    </source>
</evidence>
<evidence type="ECO:0000256" key="1">
    <source>
        <dbReference type="ARBA" id="ARBA00022630"/>
    </source>
</evidence>
<gene>
    <name evidence="6" type="ORF">HNR30_001785</name>
</gene>
<accession>A0A7W0CG82</accession>
<dbReference type="InterPro" id="IPR019921">
    <property type="entry name" value="Lucif-like_OxRdtase_Rv2161c"/>
</dbReference>
<name>A0A7W0CG82_9ACTN</name>
<reference evidence="6 7" key="1">
    <citation type="submission" date="2020-07" db="EMBL/GenBank/DDBJ databases">
        <title>Genomic Encyclopedia of Type Strains, Phase IV (KMG-IV): sequencing the most valuable type-strain genomes for metagenomic binning, comparative biology and taxonomic classification.</title>
        <authorList>
            <person name="Goeker M."/>
        </authorList>
    </citation>
    <scope>NUCLEOTIDE SEQUENCE [LARGE SCALE GENOMIC DNA]</scope>
    <source>
        <strain evidence="6 7">DSM 45533</strain>
    </source>
</reference>
<dbReference type="InterPro" id="IPR036661">
    <property type="entry name" value="Luciferase-like_sf"/>
</dbReference>
<dbReference type="Proteomes" id="UP000530928">
    <property type="component" value="Unassembled WGS sequence"/>
</dbReference>
<keyword evidence="3" id="KW-0560">Oxidoreductase</keyword>
<comment type="caution">
    <text evidence="6">The sequence shown here is derived from an EMBL/GenBank/DDBJ whole genome shotgun (WGS) entry which is preliminary data.</text>
</comment>
<protein>
    <submittedName>
        <fullName evidence="6">Putative F420-dependent oxidoreductase</fullName>
    </submittedName>
</protein>
<dbReference type="InterPro" id="IPR050172">
    <property type="entry name" value="SsuD_RutA_monooxygenase"/>
</dbReference>
<dbReference type="SUPFAM" id="SSF51679">
    <property type="entry name" value="Bacterial luciferase-like"/>
    <property type="match status" value="1"/>
</dbReference>
<evidence type="ECO:0000259" key="5">
    <source>
        <dbReference type="Pfam" id="PF00296"/>
    </source>
</evidence>
<dbReference type="RefSeq" id="WP_181609269.1">
    <property type="nucleotide sequence ID" value="NZ_BAABAM010000006.1"/>
</dbReference>
<sequence length="303" mass="32994">MERIGFALPVSGPWARPENVRRVATRAEELGYDSLWTFQRLLYPVGHQMGPIYRSVHDPLITLAHVSGLTREIELGVAVVNAYVPPVLLAKELATLQTLSGGRVLAGVGLGWLEEEFQATGVGFEARGRRGEEYVELLRACWNSDPVEYKGEFYQVPASHLDPKPETAPPVLLGGAAERALRRAGRLADGWVSASRENLDTIDEKISVVRAAAEEAGRDPATLRFVVRGVTKVRLERGGPLTGTYAQIAEDVAELFAKGVTDVFHDLNFDPEIVTASPTEAMARAEEALEILAPSRPGEFGAE</sequence>
<dbReference type="GO" id="GO:0046306">
    <property type="term" value="P:alkanesulfonate catabolic process"/>
    <property type="evidence" value="ECO:0007669"/>
    <property type="project" value="TreeGrafter"/>
</dbReference>
<dbReference type="PANTHER" id="PTHR42847:SF4">
    <property type="entry name" value="ALKANESULFONATE MONOOXYGENASE-RELATED"/>
    <property type="match status" value="1"/>
</dbReference>
<keyword evidence="7" id="KW-1185">Reference proteome</keyword>
<feature type="domain" description="Luciferase-like" evidence="5">
    <location>
        <begin position="15"/>
        <end position="231"/>
    </location>
</feature>
<evidence type="ECO:0000256" key="2">
    <source>
        <dbReference type="ARBA" id="ARBA00022643"/>
    </source>
</evidence>
<evidence type="ECO:0000313" key="6">
    <source>
        <dbReference type="EMBL" id="MBA2890444.1"/>
    </source>
</evidence>
<dbReference type="AlphaFoldDB" id="A0A7W0CG82"/>
<evidence type="ECO:0000256" key="4">
    <source>
        <dbReference type="ARBA" id="ARBA00023033"/>
    </source>
</evidence>
<dbReference type="Gene3D" id="3.20.20.30">
    <property type="entry name" value="Luciferase-like domain"/>
    <property type="match status" value="1"/>
</dbReference>
<dbReference type="GO" id="GO:0008726">
    <property type="term" value="F:alkanesulfonate monooxygenase activity"/>
    <property type="evidence" value="ECO:0007669"/>
    <property type="project" value="TreeGrafter"/>
</dbReference>
<keyword evidence="4" id="KW-0503">Monooxygenase</keyword>
<keyword evidence="1" id="KW-0285">Flavoprotein</keyword>